<dbReference type="AlphaFoldDB" id="A0A8J3FYT3"/>
<keyword evidence="3 6" id="KW-0812">Transmembrane</keyword>
<dbReference type="EMBL" id="BMZG01000003">
    <property type="protein sequence ID" value="GHA68246.1"/>
    <property type="molecule type" value="Genomic_DNA"/>
</dbReference>
<reference evidence="7" key="1">
    <citation type="journal article" date="2014" name="Int. J. Syst. Evol. Microbiol.">
        <title>Complete genome sequence of Corynebacterium casei LMG S-19264T (=DSM 44701T), isolated from a smear-ripened cheese.</title>
        <authorList>
            <consortium name="US DOE Joint Genome Institute (JGI-PGF)"/>
            <person name="Walter F."/>
            <person name="Albersmeier A."/>
            <person name="Kalinowski J."/>
            <person name="Ruckert C."/>
        </authorList>
    </citation>
    <scope>NUCLEOTIDE SEQUENCE</scope>
    <source>
        <strain evidence="7">KCTC 32501</strain>
    </source>
</reference>
<evidence type="ECO:0000256" key="6">
    <source>
        <dbReference type="SAM" id="Phobius"/>
    </source>
</evidence>
<feature type="transmembrane region" description="Helical" evidence="6">
    <location>
        <begin position="250"/>
        <end position="273"/>
    </location>
</feature>
<proteinExistence type="predicted"/>
<dbReference type="Proteomes" id="UP000614287">
    <property type="component" value="Unassembled WGS sequence"/>
</dbReference>
<evidence type="ECO:0000256" key="1">
    <source>
        <dbReference type="ARBA" id="ARBA00004651"/>
    </source>
</evidence>
<accession>A0A8J3FYT3</accession>
<gene>
    <name evidence="7" type="ORF">GCM10009007_06170</name>
</gene>
<evidence type="ECO:0000256" key="3">
    <source>
        <dbReference type="ARBA" id="ARBA00022692"/>
    </source>
</evidence>
<dbReference type="PANTHER" id="PTHR30213:SF0">
    <property type="entry name" value="UPF0761 MEMBRANE PROTEIN YIHY"/>
    <property type="match status" value="1"/>
</dbReference>
<feature type="transmembrane region" description="Helical" evidence="6">
    <location>
        <begin position="209"/>
        <end position="230"/>
    </location>
</feature>
<dbReference type="NCBIfam" id="TIGR00765">
    <property type="entry name" value="yihY_not_rbn"/>
    <property type="match status" value="1"/>
</dbReference>
<evidence type="ECO:0000256" key="5">
    <source>
        <dbReference type="ARBA" id="ARBA00023136"/>
    </source>
</evidence>
<feature type="transmembrane region" description="Helical" evidence="6">
    <location>
        <begin position="176"/>
        <end position="197"/>
    </location>
</feature>
<dbReference type="InterPro" id="IPR017039">
    <property type="entry name" value="Virul_fac_BrkB"/>
</dbReference>
<reference evidence="7" key="2">
    <citation type="submission" date="2020-09" db="EMBL/GenBank/DDBJ databases">
        <authorList>
            <person name="Sun Q."/>
            <person name="Kim S."/>
        </authorList>
    </citation>
    <scope>NUCLEOTIDE SEQUENCE</scope>
    <source>
        <strain evidence="7">KCTC 32501</strain>
    </source>
</reference>
<feature type="transmembrane region" description="Helical" evidence="6">
    <location>
        <begin position="141"/>
        <end position="164"/>
    </location>
</feature>
<dbReference type="GO" id="GO:0005886">
    <property type="term" value="C:plasma membrane"/>
    <property type="evidence" value="ECO:0007669"/>
    <property type="project" value="UniProtKB-SubCell"/>
</dbReference>
<evidence type="ECO:0000256" key="2">
    <source>
        <dbReference type="ARBA" id="ARBA00022475"/>
    </source>
</evidence>
<keyword evidence="4 6" id="KW-1133">Transmembrane helix</keyword>
<name>A0A8J3FYT3_9BURK</name>
<comment type="caution">
    <text evidence="7">The sequence shown here is derived from an EMBL/GenBank/DDBJ whole genome shotgun (WGS) entry which is preliminary data.</text>
</comment>
<evidence type="ECO:0000313" key="7">
    <source>
        <dbReference type="EMBL" id="GHA68246.1"/>
    </source>
</evidence>
<sequence length="410" mass="47015">MKQFFPLIREEWQRFRAAMRFLTARMATHRLTQVAGSLSFTTVLSLIPLLVVTLSVLTGFPVFAKFQTEIQQMMLENLMPERMSQVVMKQITQFAEQSSKLSVLGGALLFVSALLTMGTVDRVFNDIWQVRRRGLLRKNVLVYWAILTAGPILFVLVLLLGNYFVDVLKAWPRVEVALSLVVPFLVATFAFSCLYVFVPNRKVAWKDGLVGGAVAAVLFVVLTQSFTAIFKTFQVYAVLYSAFSIIPAFFLWLYVFWLVILFGASIAASLPILKYERWRKVPRAGDDLPEALMILYILYQAQRSPSRMVSWSSIQTQLRLNSEDLADIMNKLQEHGWIGRVRRPDDSTGWALICDTGEVTLAHLYDVFVFDSQYFAAQAQKHELPWARRFTDMHKSGHHRIYLSELFEQR</sequence>
<dbReference type="RefSeq" id="WP_189491478.1">
    <property type="nucleotide sequence ID" value="NZ_BMZG01000003.1"/>
</dbReference>
<feature type="transmembrane region" description="Helical" evidence="6">
    <location>
        <begin position="101"/>
        <end position="120"/>
    </location>
</feature>
<keyword evidence="8" id="KW-1185">Reference proteome</keyword>
<organism evidence="7 8">
    <name type="scientific">Formosimonas limnophila</name>
    <dbReference type="NCBI Taxonomy" id="1384487"/>
    <lineage>
        <taxon>Bacteria</taxon>
        <taxon>Pseudomonadati</taxon>
        <taxon>Pseudomonadota</taxon>
        <taxon>Betaproteobacteria</taxon>
        <taxon>Burkholderiales</taxon>
        <taxon>Burkholderiaceae</taxon>
        <taxon>Formosimonas</taxon>
    </lineage>
</organism>
<dbReference type="PANTHER" id="PTHR30213">
    <property type="entry name" value="INNER MEMBRANE PROTEIN YHJD"/>
    <property type="match status" value="1"/>
</dbReference>
<dbReference type="Pfam" id="PF03631">
    <property type="entry name" value="Virul_fac_BrkB"/>
    <property type="match status" value="1"/>
</dbReference>
<evidence type="ECO:0000256" key="4">
    <source>
        <dbReference type="ARBA" id="ARBA00022989"/>
    </source>
</evidence>
<feature type="transmembrane region" description="Helical" evidence="6">
    <location>
        <begin position="34"/>
        <end position="57"/>
    </location>
</feature>
<keyword evidence="2" id="KW-1003">Cell membrane</keyword>
<keyword evidence="5 6" id="KW-0472">Membrane</keyword>
<evidence type="ECO:0000313" key="8">
    <source>
        <dbReference type="Proteomes" id="UP000614287"/>
    </source>
</evidence>
<protein>
    <submittedName>
        <fullName evidence="7">UPF0761 membrane protein</fullName>
    </submittedName>
</protein>
<comment type="subcellular location">
    <subcellularLocation>
        <location evidence="1">Cell membrane</location>
        <topology evidence="1">Multi-pass membrane protein</topology>
    </subcellularLocation>
</comment>